<dbReference type="InterPro" id="IPR050955">
    <property type="entry name" value="Plant_Biomass_Hydrol_Est"/>
</dbReference>
<dbReference type="Proteomes" id="UP000679691">
    <property type="component" value="Unassembled WGS sequence"/>
</dbReference>
<evidence type="ECO:0000259" key="3">
    <source>
        <dbReference type="Pfam" id="PF01738"/>
    </source>
</evidence>
<dbReference type="InterPro" id="IPR002925">
    <property type="entry name" value="Dienelactn_hydro"/>
</dbReference>
<keyword evidence="1 2" id="KW-0732">Signal</keyword>
<gene>
    <name evidence="4" type="ORF">J5U18_09450</name>
</gene>
<evidence type="ECO:0000256" key="1">
    <source>
        <dbReference type="ARBA" id="ARBA00022729"/>
    </source>
</evidence>
<evidence type="ECO:0000313" key="5">
    <source>
        <dbReference type="Proteomes" id="UP000679691"/>
    </source>
</evidence>
<feature type="domain" description="Dienelactone hydrolase" evidence="3">
    <location>
        <begin position="100"/>
        <end position="208"/>
    </location>
</feature>
<sequence>MRILLFLAFLCFSTLTANAENHPVKGETAYPFLLNLPNAEILDNKAPIIVFLHGKSLSGSDLNRVQRYGILYAINRGKEIPAIVVAPQTKGGWDADKVMEVVDYVLEKYDADPSRVYICGMSMGGYGTMAVAGKYPERVAAAVAICGGGSTSQVANLAQVPLWLQHGNKDYIVPMSESKKIVKAIKNFDKDADVKLTIIPGGNHGNVERLFHQQAIYDFMFSYSKQQN</sequence>
<dbReference type="RefSeq" id="WP_353547287.1">
    <property type="nucleotide sequence ID" value="NZ_JAGKSB010000010.1"/>
</dbReference>
<dbReference type="EMBL" id="JAGKSB010000010">
    <property type="protein sequence ID" value="MBP3943787.1"/>
    <property type="molecule type" value="Genomic_DNA"/>
</dbReference>
<dbReference type="InterPro" id="IPR029058">
    <property type="entry name" value="AB_hydrolase_fold"/>
</dbReference>
<keyword evidence="5" id="KW-1185">Reference proteome</keyword>
<feature type="chain" id="PRO_5035858798" evidence="2">
    <location>
        <begin position="20"/>
        <end position="228"/>
    </location>
</feature>
<evidence type="ECO:0000256" key="2">
    <source>
        <dbReference type="SAM" id="SignalP"/>
    </source>
</evidence>
<dbReference type="SUPFAM" id="SSF53474">
    <property type="entry name" value="alpha/beta-Hydrolases"/>
    <property type="match status" value="1"/>
</dbReference>
<feature type="signal peptide" evidence="2">
    <location>
        <begin position="1"/>
        <end position="19"/>
    </location>
</feature>
<proteinExistence type="predicted"/>
<dbReference type="PANTHER" id="PTHR43037">
    <property type="entry name" value="UNNAMED PRODUCT-RELATED"/>
    <property type="match status" value="1"/>
</dbReference>
<evidence type="ECO:0000313" key="4">
    <source>
        <dbReference type="EMBL" id="MBP3943787.1"/>
    </source>
</evidence>
<comment type="caution">
    <text evidence="4">The sequence shown here is derived from an EMBL/GenBank/DDBJ whole genome shotgun (WGS) entry which is preliminary data.</text>
</comment>
<name>A0A8T4HEM1_9SPHI</name>
<dbReference type="Pfam" id="PF01738">
    <property type="entry name" value="DLH"/>
    <property type="match status" value="1"/>
</dbReference>
<dbReference type="AlphaFoldDB" id="A0A8T4HEM1"/>
<protein>
    <submittedName>
        <fullName evidence="4">Prolyl oligopeptidase family serine peptidase</fullName>
    </submittedName>
</protein>
<reference evidence="4" key="1">
    <citation type="submission" date="2021-03" db="EMBL/GenBank/DDBJ databases">
        <authorList>
            <person name="Lu T."/>
            <person name="Wang Q."/>
            <person name="Han X."/>
        </authorList>
    </citation>
    <scope>NUCLEOTIDE SEQUENCE</scope>
    <source>
        <strain evidence="4">WQ 2009</strain>
    </source>
</reference>
<dbReference type="Gene3D" id="3.40.50.1820">
    <property type="entry name" value="alpha/beta hydrolase"/>
    <property type="match status" value="1"/>
</dbReference>
<accession>A0A8T4HEM1</accession>
<dbReference type="GO" id="GO:0016787">
    <property type="term" value="F:hydrolase activity"/>
    <property type="evidence" value="ECO:0007669"/>
    <property type="project" value="InterPro"/>
</dbReference>
<dbReference type="PANTHER" id="PTHR43037:SF1">
    <property type="entry name" value="BLL1128 PROTEIN"/>
    <property type="match status" value="1"/>
</dbReference>
<organism evidence="4 5">
    <name type="scientific">Rhinopithecimicrobium faecis</name>
    <dbReference type="NCBI Taxonomy" id="2820698"/>
    <lineage>
        <taxon>Bacteria</taxon>
        <taxon>Pseudomonadati</taxon>
        <taxon>Bacteroidota</taxon>
        <taxon>Sphingobacteriia</taxon>
        <taxon>Sphingobacteriales</taxon>
        <taxon>Sphingobacteriaceae</taxon>
        <taxon>Rhinopithecimicrobium</taxon>
    </lineage>
</organism>